<dbReference type="AlphaFoldDB" id="A0AAV0B5S7"/>
<dbReference type="EMBL" id="CALTRL010003347">
    <property type="protein sequence ID" value="CAH7680950.1"/>
    <property type="molecule type" value="Genomic_DNA"/>
</dbReference>
<feature type="compositionally biased region" description="Basic and acidic residues" evidence="1">
    <location>
        <begin position="333"/>
        <end position="356"/>
    </location>
</feature>
<feature type="compositionally biased region" description="Low complexity" evidence="1">
    <location>
        <begin position="188"/>
        <end position="198"/>
    </location>
</feature>
<protein>
    <submittedName>
        <fullName evidence="2">Uncharacterized protein</fullName>
    </submittedName>
</protein>
<proteinExistence type="predicted"/>
<reference evidence="2" key="1">
    <citation type="submission" date="2022-06" db="EMBL/GenBank/DDBJ databases">
        <authorList>
            <consortium name="SYNGENTA / RWTH Aachen University"/>
        </authorList>
    </citation>
    <scope>NUCLEOTIDE SEQUENCE</scope>
</reference>
<dbReference type="Proteomes" id="UP001153365">
    <property type="component" value="Unassembled WGS sequence"/>
</dbReference>
<sequence length="385" mass="43957">MLDANLYSLKLVKSAIEPDKTFLINESDGEPVYFRLRSTQEDDSRIELYHSLTMAPLGSYQHISSKLKLIALRNPNSTIELRNTGYLTWEWTFEFERGIKFSWRKNIIGLSSQKRGFSCFLVRKPDPDYPCAIYRPGSSTTPASVQFLDFNIRRIENLTDGRGLEQAILLSLLGFTEAMADYESRKASPSSSPPTSNSAIEPSYRPPQLTRPVTIDYEKPELEANEILVSESSTVSEACNRGLNLFKDPLFLYLFVHAPSPNSFKNAVKIANEIKQTHFKRTKEELYQYLIDDIMIKGNSKADLKNSKPNSLKIYLSRTSLDELLPTQGIQSSRRDSHSTQKTSEQKMNRTNEPARTKTRPPELPPKSEEDTQKWKIWSGISRRG</sequence>
<feature type="region of interest" description="Disordered" evidence="1">
    <location>
        <begin position="326"/>
        <end position="385"/>
    </location>
</feature>
<accession>A0AAV0B5S7</accession>
<gene>
    <name evidence="2" type="ORF">PPACK8108_LOCUS13478</name>
</gene>
<name>A0AAV0B5S7_PHAPC</name>
<evidence type="ECO:0000256" key="1">
    <source>
        <dbReference type="SAM" id="MobiDB-lite"/>
    </source>
</evidence>
<organism evidence="2 3">
    <name type="scientific">Phakopsora pachyrhizi</name>
    <name type="common">Asian soybean rust disease fungus</name>
    <dbReference type="NCBI Taxonomy" id="170000"/>
    <lineage>
        <taxon>Eukaryota</taxon>
        <taxon>Fungi</taxon>
        <taxon>Dikarya</taxon>
        <taxon>Basidiomycota</taxon>
        <taxon>Pucciniomycotina</taxon>
        <taxon>Pucciniomycetes</taxon>
        <taxon>Pucciniales</taxon>
        <taxon>Phakopsoraceae</taxon>
        <taxon>Phakopsora</taxon>
    </lineage>
</organism>
<evidence type="ECO:0000313" key="2">
    <source>
        <dbReference type="EMBL" id="CAH7680950.1"/>
    </source>
</evidence>
<feature type="region of interest" description="Disordered" evidence="1">
    <location>
        <begin position="184"/>
        <end position="211"/>
    </location>
</feature>
<comment type="caution">
    <text evidence="2">The sequence shown here is derived from an EMBL/GenBank/DDBJ whole genome shotgun (WGS) entry which is preliminary data.</text>
</comment>
<keyword evidence="3" id="KW-1185">Reference proteome</keyword>
<evidence type="ECO:0000313" key="3">
    <source>
        <dbReference type="Proteomes" id="UP001153365"/>
    </source>
</evidence>